<evidence type="ECO:0000313" key="1">
    <source>
        <dbReference type="EMBL" id="RZC36799.1"/>
    </source>
</evidence>
<dbReference type="Pfam" id="PF14960">
    <property type="entry name" value="ATP_synth_reg"/>
    <property type="match status" value="1"/>
</dbReference>
<reference evidence="1 2" key="1">
    <citation type="submission" date="2017-03" db="EMBL/GenBank/DDBJ databases">
        <title>Genome of the blue death feigning beetle - Asbolus verrucosus.</title>
        <authorList>
            <person name="Rider S.D."/>
        </authorList>
    </citation>
    <scope>NUCLEOTIDE SEQUENCE [LARGE SCALE GENOMIC DNA]</scope>
    <source>
        <strain evidence="1">Butters</strain>
        <tissue evidence="1">Head and leg muscle</tissue>
    </source>
</reference>
<name>A0A482VWF6_ASBVE</name>
<protein>
    <submittedName>
        <fullName evidence="1">Uncharacterized protein</fullName>
    </submittedName>
</protein>
<dbReference type="Proteomes" id="UP000292052">
    <property type="component" value="Unassembled WGS sequence"/>
</dbReference>
<dbReference type="EMBL" id="QDEB01058794">
    <property type="protein sequence ID" value="RZC36799.1"/>
    <property type="molecule type" value="Genomic_DNA"/>
</dbReference>
<organism evidence="1 2">
    <name type="scientific">Asbolus verrucosus</name>
    <name type="common">Desert ironclad beetle</name>
    <dbReference type="NCBI Taxonomy" id="1661398"/>
    <lineage>
        <taxon>Eukaryota</taxon>
        <taxon>Metazoa</taxon>
        <taxon>Ecdysozoa</taxon>
        <taxon>Arthropoda</taxon>
        <taxon>Hexapoda</taxon>
        <taxon>Insecta</taxon>
        <taxon>Pterygota</taxon>
        <taxon>Neoptera</taxon>
        <taxon>Endopterygota</taxon>
        <taxon>Coleoptera</taxon>
        <taxon>Polyphaga</taxon>
        <taxon>Cucujiformia</taxon>
        <taxon>Tenebrionidae</taxon>
        <taxon>Pimeliinae</taxon>
        <taxon>Asbolus</taxon>
    </lineage>
</organism>
<sequence>MATYAGVGLLIAYFVLKPKKAKA</sequence>
<evidence type="ECO:0000313" key="2">
    <source>
        <dbReference type="Proteomes" id="UP000292052"/>
    </source>
</evidence>
<comment type="caution">
    <text evidence="1">The sequence shown here is derived from an EMBL/GenBank/DDBJ whole genome shotgun (WGS) entry which is preliminary data.</text>
</comment>
<dbReference type="AlphaFoldDB" id="A0A482VWF6"/>
<gene>
    <name evidence="1" type="ORF">BDFB_005618</name>
</gene>
<dbReference type="InterPro" id="IPR009125">
    <property type="entry name" value="ATPMK"/>
</dbReference>
<keyword evidence="2" id="KW-1185">Reference proteome</keyword>
<proteinExistence type="predicted"/>
<accession>A0A482VWF6</accession>